<reference evidence="9 10" key="1">
    <citation type="submission" date="2018-08" db="EMBL/GenBank/DDBJ databases">
        <title>A genome reference for cultivated species of the human gut microbiota.</title>
        <authorList>
            <person name="Zou Y."/>
            <person name="Xue W."/>
            <person name="Luo G."/>
        </authorList>
    </citation>
    <scope>NUCLEOTIDE SEQUENCE [LARGE SCALE GENOMIC DNA]</scope>
    <source>
        <strain evidence="9 10">AF04-46</strain>
    </source>
</reference>
<gene>
    <name evidence="9" type="ORF">DWV35_09370</name>
</gene>
<evidence type="ECO:0000256" key="5">
    <source>
        <dbReference type="ARBA" id="ARBA00023136"/>
    </source>
</evidence>
<keyword evidence="9" id="KW-0675">Receptor</keyword>
<dbReference type="InterPro" id="IPR023996">
    <property type="entry name" value="TonB-dep_OMP_SusC/RagA"/>
</dbReference>
<dbReference type="SUPFAM" id="SSF49464">
    <property type="entry name" value="Carboxypeptidase regulatory domain-like"/>
    <property type="match status" value="1"/>
</dbReference>
<dbReference type="Gene3D" id="2.170.130.10">
    <property type="entry name" value="TonB-dependent receptor, plug domain"/>
    <property type="match status" value="1"/>
</dbReference>
<dbReference type="EMBL" id="QSBI01000009">
    <property type="protein sequence ID" value="RGX10640.1"/>
    <property type="molecule type" value="Genomic_DNA"/>
</dbReference>
<comment type="subcellular location">
    <subcellularLocation>
        <location evidence="1 7">Cell outer membrane</location>
        <topology evidence="1 7">Multi-pass membrane protein</topology>
    </subcellularLocation>
</comment>
<dbReference type="Pfam" id="PF13715">
    <property type="entry name" value="CarbopepD_reg_2"/>
    <property type="match status" value="1"/>
</dbReference>
<dbReference type="InterPro" id="IPR023997">
    <property type="entry name" value="TonB-dep_OMP_SusC/RagA_CS"/>
</dbReference>
<organism evidence="9 10">
    <name type="scientific">Bacteroides ovatus</name>
    <dbReference type="NCBI Taxonomy" id="28116"/>
    <lineage>
        <taxon>Bacteria</taxon>
        <taxon>Pseudomonadati</taxon>
        <taxon>Bacteroidota</taxon>
        <taxon>Bacteroidia</taxon>
        <taxon>Bacteroidales</taxon>
        <taxon>Bacteroidaceae</taxon>
        <taxon>Bacteroides</taxon>
    </lineage>
</organism>
<dbReference type="Proteomes" id="UP000286031">
    <property type="component" value="Unassembled WGS sequence"/>
</dbReference>
<dbReference type="NCBIfam" id="TIGR04056">
    <property type="entry name" value="OMP_RagA_SusC"/>
    <property type="match status" value="1"/>
</dbReference>
<evidence type="ECO:0000256" key="7">
    <source>
        <dbReference type="PROSITE-ProRule" id="PRU01360"/>
    </source>
</evidence>
<evidence type="ECO:0000256" key="4">
    <source>
        <dbReference type="ARBA" id="ARBA00022692"/>
    </source>
</evidence>
<dbReference type="InterPro" id="IPR036942">
    <property type="entry name" value="Beta-barrel_TonB_sf"/>
</dbReference>
<sequence>MHLFFRERKLLKDVFLLIALFTSFTMFAQTKSIQGIVRDSQQQPLPGVSIVVKESQNGVITDANGHFTIKGVKPDESLIFSYLGFQKLTVKVGKQPMLDIILREDVAALDEVVVVGYGVQKKSDLTGSVASMRENEIARQATVSAAEALRGQIAGVNVVNTGGKPGSEMMIEIRGTNTIGQDSPPLIIIDGVEGDISMFSVLNPNSIEKMDVLKDASATAVYGSRGSNGVIIITTRSGKKGKNRISYDGSFGVKIVRDKPDMMTAQEFLRMHDVMDLYWGNVNRQHRIDNQERNNVLNGTTTDWIDFLIGNGMQTSHNVSVSGGNDKSTHYLSLGYTKEEGNLEPEGFERLSANLKMSAKVGKYINVGGSINVNYTNTNLAGGEALRSIYRTRPTTRCFDDNAEPIFWLNTWEQQIPNPYFEKENSTRENRKIQAWGKIYVDIKPWKFLSFQTSINPSFSYLRSGIFEDVYTKANAGRNPAYSSLRKQTSYAYTWDNTLTFNKTYGNHKITATGLFSMQSSESDWNNMEAEGMLWNTLWNNMGAADKVRGIDSSLTKSNLMSAMMRINYIYNNRYLLTVTGRADGSSRLSTDNQWGIFPSAALGWIISEEAFMKRFTNLSNLKLRASYGISGNDRAKSYSSYMLLSRADYDFAGEPGVGFIPTTLANKNLRWEKSEEFNLGLDIGLFSNRVSFSADIYTKDTKDLILTRKLPTHIGYDQVSDNVGALNNKGIELSLTTVNITTKDFQWTTNINFAMNRNKIKRLYGDNADDIGNGLFIGHSVKTNYAYVYDGIWQIGEALRDNFNGTPTFTTTNKYGQLPGQPKVKDFNNDGVISSEYDKQIIGNMDPKWTGGMTNTFNYKGFDLSVFVYARIGEQKLSTFHETFASDYSGRFNVLNYDYWTPENQGAKHWAPGSQANSEIRKAANYKDCSFVKVGNITLGYEFNPKMLRNLKLERLRVYLTALNPFVFTEYDGWDPEWAERSVNSSALANTTIMGGINLSF</sequence>
<dbReference type="Pfam" id="PF07715">
    <property type="entry name" value="Plug"/>
    <property type="match status" value="1"/>
</dbReference>
<comment type="caution">
    <text evidence="9">The sequence shown here is derived from an EMBL/GenBank/DDBJ whole genome shotgun (WGS) entry which is preliminary data.</text>
</comment>
<evidence type="ECO:0000313" key="9">
    <source>
        <dbReference type="EMBL" id="RGX10640.1"/>
    </source>
</evidence>
<dbReference type="GO" id="GO:0009279">
    <property type="term" value="C:cell outer membrane"/>
    <property type="evidence" value="ECO:0007669"/>
    <property type="project" value="UniProtKB-SubCell"/>
</dbReference>
<dbReference type="InterPro" id="IPR039426">
    <property type="entry name" value="TonB-dep_rcpt-like"/>
</dbReference>
<evidence type="ECO:0000256" key="1">
    <source>
        <dbReference type="ARBA" id="ARBA00004571"/>
    </source>
</evidence>
<accession>A0A413ESQ3</accession>
<keyword evidence="5 7" id="KW-0472">Membrane</keyword>
<dbReference type="InterPro" id="IPR008969">
    <property type="entry name" value="CarboxyPept-like_regulatory"/>
</dbReference>
<keyword evidence="3 7" id="KW-1134">Transmembrane beta strand</keyword>
<evidence type="ECO:0000313" key="10">
    <source>
        <dbReference type="Proteomes" id="UP000286031"/>
    </source>
</evidence>
<proteinExistence type="inferred from homology"/>
<feature type="domain" description="TonB-dependent receptor plug" evidence="8">
    <location>
        <begin position="122"/>
        <end position="230"/>
    </location>
</feature>
<keyword evidence="2 7" id="KW-0813">Transport</keyword>
<dbReference type="PROSITE" id="PS52016">
    <property type="entry name" value="TONB_DEPENDENT_REC_3"/>
    <property type="match status" value="1"/>
</dbReference>
<dbReference type="InterPro" id="IPR037066">
    <property type="entry name" value="Plug_dom_sf"/>
</dbReference>
<comment type="similarity">
    <text evidence="7">Belongs to the TonB-dependent receptor family.</text>
</comment>
<evidence type="ECO:0000256" key="3">
    <source>
        <dbReference type="ARBA" id="ARBA00022452"/>
    </source>
</evidence>
<dbReference type="InterPro" id="IPR012910">
    <property type="entry name" value="Plug_dom"/>
</dbReference>
<evidence type="ECO:0000256" key="2">
    <source>
        <dbReference type="ARBA" id="ARBA00022448"/>
    </source>
</evidence>
<dbReference type="SUPFAM" id="SSF56935">
    <property type="entry name" value="Porins"/>
    <property type="match status" value="1"/>
</dbReference>
<evidence type="ECO:0000256" key="6">
    <source>
        <dbReference type="ARBA" id="ARBA00023237"/>
    </source>
</evidence>
<dbReference type="AlphaFoldDB" id="A0A413ESQ3"/>
<keyword evidence="4 7" id="KW-0812">Transmembrane</keyword>
<dbReference type="NCBIfam" id="TIGR04057">
    <property type="entry name" value="SusC_RagA_signa"/>
    <property type="match status" value="1"/>
</dbReference>
<dbReference type="Gene3D" id="2.60.40.1120">
    <property type="entry name" value="Carboxypeptidase-like, regulatory domain"/>
    <property type="match status" value="1"/>
</dbReference>
<protein>
    <submittedName>
        <fullName evidence="9">TonB-dependent receptor</fullName>
    </submittedName>
</protein>
<name>A0A413ESQ3_BACOV</name>
<evidence type="ECO:0000259" key="8">
    <source>
        <dbReference type="Pfam" id="PF07715"/>
    </source>
</evidence>
<keyword evidence="6 7" id="KW-0998">Cell outer membrane</keyword>
<dbReference type="Gene3D" id="2.40.170.20">
    <property type="entry name" value="TonB-dependent receptor, beta-barrel domain"/>
    <property type="match status" value="1"/>
</dbReference>